<dbReference type="Proteomes" id="UP000621210">
    <property type="component" value="Unassembled WGS sequence"/>
</dbReference>
<feature type="non-terminal residue" evidence="6">
    <location>
        <position position="1"/>
    </location>
</feature>
<dbReference type="RefSeq" id="WP_188181503.1">
    <property type="nucleotide sequence ID" value="NZ_JACVQF010000188.1"/>
</dbReference>
<dbReference type="EMBL" id="JACVQF010000188">
    <property type="protein sequence ID" value="MBD0420496.1"/>
    <property type="molecule type" value="Genomic_DNA"/>
</dbReference>
<reference evidence="6" key="1">
    <citation type="submission" date="2020-09" db="EMBL/GenBank/DDBJ databases">
        <title>Streptomyces grisecoloratus sp. nov., isolated from cotton soil.</title>
        <authorList>
            <person name="Xing L."/>
        </authorList>
    </citation>
    <scope>NUCLEOTIDE SEQUENCE</scope>
    <source>
        <strain evidence="6">TRM S81-3</strain>
    </source>
</reference>
<dbReference type="InterPro" id="IPR036291">
    <property type="entry name" value="NAD(P)-bd_dom_sf"/>
</dbReference>
<dbReference type="GO" id="GO:0031177">
    <property type="term" value="F:phosphopantetheine binding"/>
    <property type="evidence" value="ECO:0007669"/>
    <property type="project" value="InterPro"/>
</dbReference>
<accession>A0A926L2N1</accession>
<dbReference type="SUPFAM" id="SSF47336">
    <property type="entry name" value="ACP-like"/>
    <property type="match status" value="1"/>
</dbReference>
<dbReference type="PANTHER" id="PTHR43775:SF51">
    <property type="entry name" value="INACTIVE PHENOLPHTHIOCEROL SYNTHESIS POLYKETIDE SYNTHASE TYPE I PKS1-RELATED"/>
    <property type="match status" value="1"/>
</dbReference>
<evidence type="ECO:0000313" key="6">
    <source>
        <dbReference type="EMBL" id="MBD0420496.1"/>
    </source>
</evidence>
<keyword evidence="3" id="KW-0808">Transferase</keyword>
<evidence type="ECO:0000256" key="4">
    <source>
        <dbReference type="ARBA" id="ARBA00023268"/>
    </source>
</evidence>
<dbReference type="InterPro" id="IPR057326">
    <property type="entry name" value="KR_dom"/>
</dbReference>
<dbReference type="InterPro" id="IPR013968">
    <property type="entry name" value="PKS_KR"/>
</dbReference>
<dbReference type="InterPro" id="IPR055123">
    <property type="entry name" value="SpnB-like_Rossmann"/>
</dbReference>
<dbReference type="Gene3D" id="1.10.1200.10">
    <property type="entry name" value="ACP-like"/>
    <property type="match status" value="1"/>
</dbReference>
<dbReference type="GO" id="GO:0004312">
    <property type="term" value="F:fatty acid synthase activity"/>
    <property type="evidence" value="ECO:0007669"/>
    <property type="project" value="TreeGrafter"/>
</dbReference>
<comment type="caution">
    <text evidence="6">The sequence shown here is derived from an EMBL/GenBank/DDBJ whole genome shotgun (WGS) entry which is preliminary data.</text>
</comment>
<keyword evidence="4" id="KW-0511">Multifunctional enzyme</keyword>
<dbReference type="CDD" id="cd08956">
    <property type="entry name" value="KR_3_FAS_SDR_x"/>
    <property type="match status" value="1"/>
</dbReference>
<dbReference type="Pfam" id="PF00550">
    <property type="entry name" value="PP-binding"/>
    <property type="match status" value="1"/>
</dbReference>
<evidence type="ECO:0000259" key="5">
    <source>
        <dbReference type="PROSITE" id="PS50075"/>
    </source>
</evidence>
<dbReference type="InterPro" id="IPR020806">
    <property type="entry name" value="PKS_PP-bd"/>
</dbReference>
<keyword evidence="7" id="KW-1185">Reference proteome</keyword>
<evidence type="ECO:0000256" key="2">
    <source>
        <dbReference type="ARBA" id="ARBA00022553"/>
    </source>
</evidence>
<dbReference type="Pfam" id="PF22953">
    <property type="entry name" value="SpnB_Rossmann"/>
    <property type="match status" value="1"/>
</dbReference>
<dbReference type="PROSITE" id="PS00012">
    <property type="entry name" value="PHOSPHOPANTETHEINE"/>
    <property type="match status" value="1"/>
</dbReference>
<proteinExistence type="predicted"/>
<dbReference type="PROSITE" id="PS50075">
    <property type="entry name" value="CARRIER"/>
    <property type="match status" value="1"/>
</dbReference>
<evidence type="ECO:0000256" key="3">
    <source>
        <dbReference type="ARBA" id="ARBA00022679"/>
    </source>
</evidence>
<dbReference type="SUPFAM" id="SSF51735">
    <property type="entry name" value="NAD(P)-binding Rossmann-fold domains"/>
    <property type="match status" value="2"/>
</dbReference>
<organism evidence="6 7">
    <name type="scientific">Streptomyces griseicoloratus</name>
    <dbReference type="NCBI Taxonomy" id="2752516"/>
    <lineage>
        <taxon>Bacteria</taxon>
        <taxon>Bacillati</taxon>
        <taxon>Actinomycetota</taxon>
        <taxon>Actinomycetes</taxon>
        <taxon>Kitasatosporales</taxon>
        <taxon>Streptomycetaceae</taxon>
        <taxon>Streptomyces</taxon>
    </lineage>
</organism>
<dbReference type="FunFam" id="1.10.1200.10:FF:000007">
    <property type="entry name" value="Probable polyketide synthase pks17"/>
    <property type="match status" value="1"/>
</dbReference>
<dbReference type="InterPro" id="IPR036736">
    <property type="entry name" value="ACP-like_sf"/>
</dbReference>
<dbReference type="GO" id="GO:0017000">
    <property type="term" value="P:antibiotic biosynthetic process"/>
    <property type="evidence" value="ECO:0007669"/>
    <property type="project" value="UniProtKB-ARBA"/>
</dbReference>
<keyword evidence="2" id="KW-0597">Phosphoprotein</keyword>
<dbReference type="Gene3D" id="3.40.50.720">
    <property type="entry name" value="NAD(P)-binding Rossmann-like Domain"/>
    <property type="match status" value="1"/>
</dbReference>
<dbReference type="InterPro" id="IPR050091">
    <property type="entry name" value="PKS_NRPS_Biosynth_Enz"/>
</dbReference>
<dbReference type="PANTHER" id="PTHR43775">
    <property type="entry name" value="FATTY ACID SYNTHASE"/>
    <property type="match status" value="1"/>
</dbReference>
<keyword evidence="1" id="KW-0596">Phosphopantetheine</keyword>
<name>A0A926L2N1_9ACTN</name>
<dbReference type="InterPro" id="IPR009081">
    <property type="entry name" value="PP-bd_ACP"/>
</dbReference>
<dbReference type="GO" id="GO:0006633">
    <property type="term" value="P:fatty acid biosynthetic process"/>
    <property type="evidence" value="ECO:0007669"/>
    <property type="project" value="TreeGrafter"/>
</dbReference>
<evidence type="ECO:0000313" key="7">
    <source>
        <dbReference type="Proteomes" id="UP000621210"/>
    </source>
</evidence>
<dbReference type="SMART" id="SM01294">
    <property type="entry name" value="PKS_PP_betabranch"/>
    <property type="match status" value="1"/>
</dbReference>
<dbReference type="Pfam" id="PF08659">
    <property type="entry name" value="KR"/>
    <property type="match status" value="1"/>
</dbReference>
<protein>
    <submittedName>
        <fullName evidence="6">SDR family NAD(P)-dependent oxidoreductase</fullName>
    </submittedName>
</protein>
<dbReference type="SMART" id="SM00822">
    <property type="entry name" value="PKS_KR"/>
    <property type="match status" value="1"/>
</dbReference>
<dbReference type="SMART" id="SM00823">
    <property type="entry name" value="PKS_PP"/>
    <property type="match status" value="1"/>
</dbReference>
<sequence>TRGAVATGDGEDVTDLAHAGVWGLVRVAQTENPGRIVLVDRDTDTLDPRHVSPDVPQAAVRGTTVLTPQLARSTAKDTQTPPRWDGGTVLVTGATGALGGFLARHLVTRHDARHLLLLSRRGIDAPGARELHDELTALGADVTFAACDAADRDALTAVLAGIPDDRPLTAVVHTAGVLDDTVLTDLTPQRLAKVLQPKVDAAWNLHELTKDRDLTAFVLYSSIAGLIGNAGQANYAAGNTFLDALAQHRRAHGLPATSLAWGLWAEASTISGGLDETDLRRLARLGLLPLSSDDAMDLFDAAPTTGEAVLAVTRLDTAVLRRQADRLPAVLRALAPTAPRRTAAAAGTGSGGEGGPSLAERLGALPEEQRTEVLTDLVRTQVAAVLGHADQGAVDAERAFQEMGFDSLTAVELRNQLNAATGLRLPSTLVFDYPNPAALAAYLRRQITVEEVSAATPVLSDLDRLKDSIQSVAAADREALQQITGRLRELLDLADATAGESGADDDRDLDTATDEELFALLDDLD</sequence>
<evidence type="ECO:0000256" key="1">
    <source>
        <dbReference type="ARBA" id="ARBA00022450"/>
    </source>
</evidence>
<feature type="domain" description="Carrier" evidence="5">
    <location>
        <begin position="372"/>
        <end position="447"/>
    </location>
</feature>
<dbReference type="InterPro" id="IPR006162">
    <property type="entry name" value="Ppantetheine_attach_site"/>
</dbReference>
<dbReference type="AlphaFoldDB" id="A0A926L2N1"/>
<reference evidence="6" key="2">
    <citation type="submission" date="2020-09" db="EMBL/GenBank/DDBJ databases">
        <authorList>
            <person name="Luo X."/>
        </authorList>
    </citation>
    <scope>NUCLEOTIDE SEQUENCE</scope>
    <source>
        <strain evidence="6">TRM S81-3</strain>
    </source>
</reference>
<gene>
    <name evidence="6" type="ORF">H0H10_15300</name>
</gene>